<dbReference type="AlphaFoldDB" id="A0A081MZ20"/>
<organism evidence="1 2">
    <name type="scientific">Endozoicomonas montiporae</name>
    <dbReference type="NCBI Taxonomy" id="1027273"/>
    <lineage>
        <taxon>Bacteria</taxon>
        <taxon>Pseudomonadati</taxon>
        <taxon>Pseudomonadota</taxon>
        <taxon>Gammaproteobacteria</taxon>
        <taxon>Oceanospirillales</taxon>
        <taxon>Endozoicomonadaceae</taxon>
        <taxon>Endozoicomonas</taxon>
    </lineage>
</organism>
<keyword evidence="2" id="KW-1185">Reference proteome</keyword>
<name>A0A081MZ20_9GAMM</name>
<dbReference type="Gene3D" id="2.60.120.430">
    <property type="entry name" value="Galactose-binding lectin"/>
    <property type="match status" value="1"/>
</dbReference>
<protein>
    <recommendedName>
        <fullName evidence="3">ExoP galactose-binding-like domain-containing protein</fullName>
    </recommendedName>
</protein>
<dbReference type="Proteomes" id="UP000028006">
    <property type="component" value="Unassembled WGS sequence"/>
</dbReference>
<accession>A0A081MZ20</accession>
<sequence length="470" mass="49661">MKVLVISTDQASFFQSATTAISLQRSMDLSMNKAVKTFALSAISVALLSGCVLDDKYDGGSTGGGGGGGGGGATTAIFRVYGYGDYNVKEFDLYAVGQGGNEIKIQRDDVTTGTADNIKTEWFASTEEDSPILVTISDDAPGSIIAKADANYDYTATTNEGKNGGGTVRARIFPQTLPEAGQRITVEIPGSEPLDITELYTTLAGGTGEQWIKLPMSCFEGADLSTGTTPFKITSESNLKFALKDVALRSNTYTEDFTFDCALSNEIAEAEVYSRDVEGNVTGWASNASGLSLSGGSQNGATVAVGGTDYHGHLLTFGTNGNAGLHFTAPKVDEADVFTDLSAYSTAKLRFNMIVNDTVEDLPDFKVRMVGEKLVHEKEEDGTWTGNSAYTSTNSAEVVIEADTLTKGAVNVVEVPFSELFAGNAAGQMLVNLPRNINRLTIMGQGGTQAAGGDKYQGMTMHISDIEFVK</sequence>
<comment type="caution">
    <text evidence="1">The sequence shown here is derived from an EMBL/GenBank/DDBJ whole genome shotgun (WGS) entry which is preliminary data.</text>
</comment>
<dbReference type="EMBL" id="JOKG01000007">
    <property type="protein sequence ID" value="KEQ11443.1"/>
    <property type="molecule type" value="Genomic_DNA"/>
</dbReference>
<evidence type="ECO:0000313" key="1">
    <source>
        <dbReference type="EMBL" id="KEQ11443.1"/>
    </source>
</evidence>
<gene>
    <name evidence="1" type="ORF">GZ77_25425</name>
</gene>
<reference evidence="1 2" key="1">
    <citation type="submission" date="2014-06" db="EMBL/GenBank/DDBJ databases">
        <title>Whole Genome Sequences of Three Symbiotic Endozoicomonas Bacteria.</title>
        <authorList>
            <person name="Neave M.J."/>
            <person name="Apprill A."/>
            <person name="Voolstra C.R."/>
        </authorList>
    </citation>
    <scope>NUCLEOTIDE SEQUENCE [LARGE SCALE GENOMIC DNA]</scope>
    <source>
        <strain evidence="1 2">LMG 24815</strain>
    </source>
</reference>
<evidence type="ECO:0000313" key="2">
    <source>
        <dbReference type="Proteomes" id="UP000028006"/>
    </source>
</evidence>
<proteinExistence type="predicted"/>
<evidence type="ECO:0008006" key="3">
    <source>
        <dbReference type="Google" id="ProtNLM"/>
    </source>
</evidence>